<comment type="caution">
    <text evidence="4">The sequence shown here is derived from an EMBL/GenBank/DDBJ whole genome shotgun (WGS) entry which is preliminary data.</text>
</comment>
<protein>
    <recommendedName>
        <fullName evidence="3">HTH tetR-type domain-containing protein</fullName>
    </recommendedName>
</protein>
<evidence type="ECO:0000313" key="5">
    <source>
        <dbReference type="Proteomes" id="UP001500713"/>
    </source>
</evidence>
<gene>
    <name evidence="4" type="ORF">GCM10009096_03800</name>
</gene>
<evidence type="ECO:0000259" key="3">
    <source>
        <dbReference type="PROSITE" id="PS50977"/>
    </source>
</evidence>
<organism evidence="4 5">
    <name type="scientific">Parasphingorhabdus litoris</name>
    <dbReference type="NCBI Taxonomy" id="394733"/>
    <lineage>
        <taxon>Bacteria</taxon>
        <taxon>Pseudomonadati</taxon>
        <taxon>Pseudomonadota</taxon>
        <taxon>Alphaproteobacteria</taxon>
        <taxon>Sphingomonadales</taxon>
        <taxon>Sphingomonadaceae</taxon>
        <taxon>Parasphingorhabdus</taxon>
    </lineage>
</organism>
<dbReference type="Proteomes" id="UP001500713">
    <property type="component" value="Unassembled WGS sequence"/>
</dbReference>
<evidence type="ECO:0000313" key="4">
    <source>
        <dbReference type="EMBL" id="GAA0466373.1"/>
    </source>
</evidence>
<keyword evidence="1 2" id="KW-0238">DNA-binding</keyword>
<proteinExistence type="predicted"/>
<evidence type="ECO:0000256" key="2">
    <source>
        <dbReference type="PROSITE-ProRule" id="PRU00335"/>
    </source>
</evidence>
<reference evidence="4 5" key="1">
    <citation type="journal article" date="2019" name="Int. J. Syst. Evol. Microbiol.">
        <title>The Global Catalogue of Microorganisms (GCM) 10K type strain sequencing project: providing services to taxonomists for standard genome sequencing and annotation.</title>
        <authorList>
            <consortium name="The Broad Institute Genomics Platform"/>
            <consortium name="The Broad Institute Genome Sequencing Center for Infectious Disease"/>
            <person name="Wu L."/>
            <person name="Ma J."/>
        </authorList>
    </citation>
    <scope>NUCLEOTIDE SEQUENCE [LARGE SCALE GENOMIC DNA]</scope>
    <source>
        <strain evidence="4 5">JCM 14162</strain>
    </source>
</reference>
<dbReference type="Gene3D" id="1.10.357.10">
    <property type="entry name" value="Tetracycline Repressor, domain 2"/>
    <property type="match status" value="1"/>
</dbReference>
<dbReference type="InterPro" id="IPR041583">
    <property type="entry name" value="TetR_C_31"/>
</dbReference>
<dbReference type="EMBL" id="BAAAEM010000002">
    <property type="protein sequence ID" value="GAA0466373.1"/>
    <property type="molecule type" value="Genomic_DNA"/>
</dbReference>
<dbReference type="RefSeq" id="WP_229954073.1">
    <property type="nucleotide sequence ID" value="NZ_BAAAEM010000002.1"/>
</dbReference>
<name>A0ABN1A345_9SPHN</name>
<sequence length="202" mass="22286">MTKKATTQQNRGIATREAIIAGALELIGSVGLAELNHRSVAKTAKVSLARTTYYFESRDDIIVAAQSRLAELDAKRFAAAVDKIGVRTATREGVIRAAMEVLLADLGAHRPQTTAYLELGLEAARSSAAQQLFDTMFSHRLDYFRRLFECAGISDPEERARIYLSCYLGLVLQELSCSNKIPDVSSTEHRMAAYLDMALRLD</sequence>
<accession>A0ABN1A345</accession>
<keyword evidence="5" id="KW-1185">Reference proteome</keyword>
<dbReference type="InterPro" id="IPR001647">
    <property type="entry name" value="HTH_TetR"/>
</dbReference>
<dbReference type="InterPro" id="IPR009057">
    <property type="entry name" value="Homeodomain-like_sf"/>
</dbReference>
<dbReference type="Pfam" id="PF17940">
    <property type="entry name" value="TetR_C_31"/>
    <property type="match status" value="1"/>
</dbReference>
<feature type="DNA-binding region" description="H-T-H motif" evidence="2">
    <location>
        <begin position="36"/>
        <end position="55"/>
    </location>
</feature>
<dbReference type="PROSITE" id="PS50977">
    <property type="entry name" value="HTH_TETR_2"/>
    <property type="match status" value="1"/>
</dbReference>
<evidence type="ECO:0000256" key="1">
    <source>
        <dbReference type="ARBA" id="ARBA00023125"/>
    </source>
</evidence>
<dbReference type="SUPFAM" id="SSF46689">
    <property type="entry name" value="Homeodomain-like"/>
    <property type="match status" value="1"/>
</dbReference>
<dbReference type="InterPro" id="IPR036271">
    <property type="entry name" value="Tet_transcr_reg_TetR-rel_C_sf"/>
</dbReference>
<feature type="domain" description="HTH tetR-type" evidence="3">
    <location>
        <begin position="13"/>
        <end position="73"/>
    </location>
</feature>
<dbReference type="SUPFAM" id="SSF48498">
    <property type="entry name" value="Tetracyclin repressor-like, C-terminal domain"/>
    <property type="match status" value="1"/>
</dbReference>